<protein>
    <submittedName>
        <fullName evidence="2">Alpha-amylase</fullName>
    </submittedName>
</protein>
<dbReference type="KEGG" id="aps:CFPG_213"/>
<dbReference type="STRING" id="511995.CFPG_213"/>
<name>B6YQK4_AZOPC</name>
<proteinExistence type="predicted"/>
<dbReference type="HOGENOM" id="CLU_023351_0_0_10"/>
<sequence>MKILIYQVLVRLYGNINPNPVQNGNIEENGCGKFNYFTDSCLQKIRNEGFNYIWYTGVIEHATQTDYSKYGIKNSHPTIVKGKAGSPYAIRDYYDVSPDLAENVYRRMEEFETLVQRTHRADLRVIIDFVPNHVARQYFSDAKIKEYPDFGKYDALAYSFHPHNNFYYLLDQPFGPQFSLYDDQGNFYGEFPAKVTGNDCFSSTPSCNDWYDTIKLNYGIDYLNGRTKHFDTVPSTWHKMLSVLLFWARKGIDGFRCDMVEMIPVEFWAWVIPKIKKDFPHIIFIAEIYNPGNYNDYLCQGHFDYLYDKVGMYDVLRGIITEGKPTKNITNAWQALGGIQTNMLNFLENHDEQRIASDFFAGDARKGRPASVVAATLNTNPFMIYFGQELGEKGMDSEGFSRIDGRTTIFDYWSLSVFRRKPSEEQERLRRYYTKVLQLCNKNKAINNGKFFDLMYVNNHLTRQYAYLRCNQDELLLIVVNFDGEKVETDVFIPSHAMDYFGIVGTIYGSKELLTNEIRSLDLQRDKPYHVCIKGYDAEIISFSLI</sequence>
<dbReference type="SMART" id="SM00642">
    <property type="entry name" value="Aamy"/>
    <property type="match status" value="1"/>
</dbReference>
<evidence type="ECO:0000313" key="2">
    <source>
        <dbReference type="EMBL" id="BAG83476.1"/>
    </source>
</evidence>
<dbReference type="InterPro" id="IPR017853">
    <property type="entry name" value="GH"/>
</dbReference>
<gene>
    <name evidence="2" type="ordered locus">CFPG_213</name>
</gene>
<dbReference type="RefSeq" id="WP_012573237.1">
    <property type="nucleotide sequence ID" value="NC_011565.1"/>
</dbReference>
<feature type="domain" description="Glycosyl hydrolase family 13 catalytic" evidence="1">
    <location>
        <begin position="7"/>
        <end position="440"/>
    </location>
</feature>
<dbReference type="SUPFAM" id="SSF51445">
    <property type="entry name" value="(Trans)glycosidases"/>
    <property type="match status" value="1"/>
</dbReference>
<dbReference type="EMBL" id="AP010656">
    <property type="protein sequence ID" value="BAG83476.1"/>
    <property type="molecule type" value="Genomic_DNA"/>
</dbReference>
<dbReference type="Pfam" id="PF00128">
    <property type="entry name" value="Alpha-amylase"/>
    <property type="match status" value="1"/>
</dbReference>
<dbReference type="CDD" id="cd11349">
    <property type="entry name" value="AmyAc_3"/>
    <property type="match status" value="1"/>
</dbReference>
<dbReference type="AlphaFoldDB" id="B6YQK4"/>
<evidence type="ECO:0000259" key="1">
    <source>
        <dbReference type="SMART" id="SM00642"/>
    </source>
</evidence>
<evidence type="ECO:0000313" key="3">
    <source>
        <dbReference type="Proteomes" id="UP000000723"/>
    </source>
</evidence>
<dbReference type="OrthoDB" id="9805159at2"/>
<dbReference type="CAZy" id="GH13">
    <property type="family name" value="Glycoside Hydrolase Family 13"/>
</dbReference>
<reference evidence="3" key="1">
    <citation type="journal article" date="2008" name="Science">
        <title>Genome of an endosymbiont coupling N2 fixation to cellulolysis within RT protist cells in termite gut.</title>
        <authorList>
            <person name="Hongoh Y."/>
            <person name="Sharma V.K."/>
            <person name="Prakash T."/>
            <person name="Noda S."/>
            <person name="Toh H."/>
            <person name="Taylor T.D."/>
            <person name="Kudo T."/>
            <person name="Sakaki Y."/>
            <person name="Toyoda A."/>
            <person name="Hattori M."/>
            <person name="Ohkuma M."/>
        </authorList>
    </citation>
    <scope>NUCLEOTIDE SEQUENCE [LARGE SCALE GENOMIC DNA]</scope>
</reference>
<dbReference type="GO" id="GO:0009313">
    <property type="term" value="P:oligosaccharide catabolic process"/>
    <property type="evidence" value="ECO:0007669"/>
    <property type="project" value="TreeGrafter"/>
</dbReference>
<accession>B6YQK4</accession>
<dbReference type="PANTHER" id="PTHR10357">
    <property type="entry name" value="ALPHA-AMYLASE FAMILY MEMBER"/>
    <property type="match status" value="1"/>
</dbReference>
<dbReference type="Proteomes" id="UP000000723">
    <property type="component" value="Chromosome"/>
</dbReference>
<dbReference type="InterPro" id="IPR006047">
    <property type="entry name" value="GH13_cat_dom"/>
</dbReference>
<dbReference type="Gene3D" id="3.20.20.80">
    <property type="entry name" value="Glycosidases"/>
    <property type="match status" value="2"/>
</dbReference>
<dbReference type="PANTHER" id="PTHR10357:SF205">
    <property type="entry name" value="O-GLYCOSYL HYDROLASE FAMILY 13"/>
    <property type="match status" value="1"/>
</dbReference>
<dbReference type="GO" id="GO:0004556">
    <property type="term" value="F:alpha-amylase activity"/>
    <property type="evidence" value="ECO:0007669"/>
    <property type="project" value="TreeGrafter"/>
</dbReference>
<organism evidence="2 3">
    <name type="scientific">Azobacteroides pseudotrichonymphae genomovar. CFP2</name>
    <dbReference type="NCBI Taxonomy" id="511995"/>
    <lineage>
        <taxon>Bacteria</taxon>
        <taxon>Pseudomonadati</taxon>
        <taxon>Bacteroidota</taxon>
        <taxon>Bacteroidia</taxon>
        <taxon>Bacteroidales</taxon>
        <taxon>Candidatus Azobacteroides</taxon>
    </lineage>
</organism>
<keyword evidence="3" id="KW-1185">Reference proteome</keyword>
<dbReference type="eggNOG" id="COG0366">
    <property type="taxonomic scope" value="Bacteria"/>
</dbReference>